<reference evidence="1 2" key="1">
    <citation type="journal article" date="2019" name="Genome Biol. Evol.">
        <title>Insights into the evolution of the New World diploid cottons (Gossypium, subgenus Houzingenia) based on genome sequencing.</title>
        <authorList>
            <person name="Grover C.E."/>
            <person name="Arick M.A. 2nd"/>
            <person name="Thrash A."/>
            <person name="Conover J.L."/>
            <person name="Sanders W.S."/>
            <person name="Peterson D.G."/>
            <person name="Frelichowski J.E."/>
            <person name="Scheffler J.A."/>
            <person name="Scheffler B.E."/>
            <person name="Wendel J.F."/>
        </authorList>
    </citation>
    <scope>NUCLEOTIDE SEQUENCE [LARGE SCALE GENOMIC DNA]</scope>
    <source>
        <strain evidence="1">5</strain>
        <tissue evidence="1">Leaf</tissue>
    </source>
</reference>
<evidence type="ECO:0000313" key="2">
    <source>
        <dbReference type="Proteomes" id="UP000593579"/>
    </source>
</evidence>
<keyword evidence="2" id="KW-1185">Reference proteome</keyword>
<protein>
    <submittedName>
        <fullName evidence="1">Uncharacterized protein</fullName>
    </submittedName>
</protein>
<dbReference type="EMBL" id="JABEZY010000001">
    <property type="protein sequence ID" value="MBA0733137.1"/>
    <property type="molecule type" value="Genomic_DNA"/>
</dbReference>
<name>A0A7J9B9V3_GOSGO</name>
<sequence>MLSRFLFTLNYLQIKQPQPQPLFPKDTLQCM</sequence>
<comment type="caution">
    <text evidence="1">The sequence shown here is derived from an EMBL/GenBank/DDBJ whole genome shotgun (WGS) entry which is preliminary data.</text>
</comment>
<dbReference type="Proteomes" id="UP000593579">
    <property type="component" value="Unassembled WGS sequence"/>
</dbReference>
<accession>A0A7J9B9V3</accession>
<proteinExistence type="predicted"/>
<evidence type="ECO:0000313" key="1">
    <source>
        <dbReference type="EMBL" id="MBA0733137.1"/>
    </source>
</evidence>
<gene>
    <name evidence="1" type="ORF">Gogos_017176</name>
</gene>
<dbReference type="AlphaFoldDB" id="A0A7J9B9V3"/>
<organism evidence="1 2">
    <name type="scientific">Gossypium gossypioides</name>
    <name type="common">Mexican cotton</name>
    <name type="synonym">Selera gossypioides</name>
    <dbReference type="NCBI Taxonomy" id="34282"/>
    <lineage>
        <taxon>Eukaryota</taxon>
        <taxon>Viridiplantae</taxon>
        <taxon>Streptophyta</taxon>
        <taxon>Embryophyta</taxon>
        <taxon>Tracheophyta</taxon>
        <taxon>Spermatophyta</taxon>
        <taxon>Magnoliopsida</taxon>
        <taxon>eudicotyledons</taxon>
        <taxon>Gunneridae</taxon>
        <taxon>Pentapetalae</taxon>
        <taxon>rosids</taxon>
        <taxon>malvids</taxon>
        <taxon>Malvales</taxon>
        <taxon>Malvaceae</taxon>
        <taxon>Malvoideae</taxon>
        <taxon>Gossypium</taxon>
    </lineage>
</organism>